<evidence type="ECO:0000313" key="3">
    <source>
        <dbReference type="EMBL" id="KAL3676175.1"/>
    </source>
</evidence>
<keyword evidence="4" id="KW-1185">Reference proteome</keyword>
<feature type="domain" description="Reverse transcriptase zinc-binding" evidence="2">
    <location>
        <begin position="294"/>
        <end position="356"/>
    </location>
</feature>
<comment type="caution">
    <text evidence="3">The sequence shown here is derived from an EMBL/GenBank/DDBJ whole genome shotgun (WGS) entry which is preliminary data.</text>
</comment>
<name>A0ABD3GDK3_9MARC</name>
<dbReference type="PANTHER" id="PTHR33116">
    <property type="entry name" value="REVERSE TRANSCRIPTASE ZINC-BINDING DOMAIN-CONTAINING PROTEIN-RELATED-RELATED"/>
    <property type="match status" value="1"/>
</dbReference>
<reference evidence="3 4" key="1">
    <citation type="submission" date="2024-09" db="EMBL/GenBank/DDBJ databases">
        <title>Chromosome-scale assembly of Riccia sorocarpa.</title>
        <authorList>
            <person name="Paukszto L."/>
        </authorList>
    </citation>
    <scope>NUCLEOTIDE SEQUENCE [LARGE SCALE GENOMIC DNA]</scope>
    <source>
        <strain evidence="3">LP-2024</strain>
        <tissue evidence="3">Aerial parts of the thallus</tissue>
    </source>
</reference>
<organism evidence="3 4">
    <name type="scientific">Riccia sorocarpa</name>
    <dbReference type="NCBI Taxonomy" id="122646"/>
    <lineage>
        <taxon>Eukaryota</taxon>
        <taxon>Viridiplantae</taxon>
        <taxon>Streptophyta</taxon>
        <taxon>Embryophyta</taxon>
        <taxon>Marchantiophyta</taxon>
        <taxon>Marchantiopsida</taxon>
        <taxon>Marchantiidae</taxon>
        <taxon>Marchantiales</taxon>
        <taxon>Ricciaceae</taxon>
        <taxon>Riccia</taxon>
    </lineage>
</organism>
<evidence type="ECO:0000313" key="4">
    <source>
        <dbReference type="Proteomes" id="UP001633002"/>
    </source>
</evidence>
<gene>
    <name evidence="3" type="ORF">R1sor_026123</name>
</gene>
<dbReference type="AlphaFoldDB" id="A0ABD3GDK3"/>
<proteinExistence type="predicted"/>
<dbReference type="Proteomes" id="UP001633002">
    <property type="component" value="Unassembled WGS sequence"/>
</dbReference>
<sequence length="515" mass="58979">MPEWVQRIDCEIPTYSMMIVGVSKSEAARLEGVCRDFLWGSSPVGKPKKALIAWAKVCRPKSGGGLGLRSFEVRARALMMRHVSALLENRDSDWVCMILRMIRIKLIIGVQKVERSQWDSRDALLLLDSLRIPEAPTVDRLLQQWFAVKKKLCLSSSYSGLRASLPVASLRHVGKLMGLQYDQEYTRLNKVSRTLHVSTIGDCQRLLMLVSREWRRLRIGCTADESEADGIFLNWVADIQVTDTPLSEVIGWKWNGGWEVRGGWTKEATAWSNLLIKPQDDFQCLSKSWGVLDTDEVWKERWRLLWHAKHKSWMWRTLLRGFPTLERLAKWRMSDGRCVLCQQEEETLEHLMWNCGKLRGRVYWISEVILGPGIGNPSLLQVLDKCLQEHKGNPVLFILLYEHCRTSWLERNAVVFNNDHQFKAASQIVITVGEICTGMGRRLLEEKKEALYNARDTVIAKARDVLRVQQNRQEASRRLMIDYGDGPSVDNSRSQESVRSSSESSDTSVSSSSMS</sequence>
<accession>A0ABD3GDK3</accession>
<evidence type="ECO:0000256" key="1">
    <source>
        <dbReference type="SAM" id="MobiDB-lite"/>
    </source>
</evidence>
<dbReference type="EMBL" id="JBJQOH010000008">
    <property type="protein sequence ID" value="KAL3676175.1"/>
    <property type="molecule type" value="Genomic_DNA"/>
</dbReference>
<dbReference type="InterPro" id="IPR026960">
    <property type="entry name" value="RVT-Znf"/>
</dbReference>
<protein>
    <recommendedName>
        <fullName evidence="2">Reverse transcriptase zinc-binding domain-containing protein</fullName>
    </recommendedName>
</protein>
<feature type="region of interest" description="Disordered" evidence="1">
    <location>
        <begin position="481"/>
        <end position="515"/>
    </location>
</feature>
<feature type="compositionally biased region" description="Low complexity" evidence="1">
    <location>
        <begin position="492"/>
        <end position="515"/>
    </location>
</feature>
<dbReference type="PANTHER" id="PTHR33116:SF78">
    <property type="entry name" value="OS12G0587133 PROTEIN"/>
    <property type="match status" value="1"/>
</dbReference>
<evidence type="ECO:0000259" key="2">
    <source>
        <dbReference type="Pfam" id="PF13966"/>
    </source>
</evidence>
<dbReference type="Pfam" id="PF13966">
    <property type="entry name" value="zf-RVT"/>
    <property type="match status" value="1"/>
</dbReference>